<evidence type="ECO:0000313" key="3">
    <source>
        <dbReference type="EMBL" id="ESO02302.1"/>
    </source>
</evidence>
<dbReference type="InterPro" id="IPR032675">
    <property type="entry name" value="LRR_dom_sf"/>
</dbReference>
<dbReference type="InterPro" id="IPR057207">
    <property type="entry name" value="FBXL15_LRR"/>
</dbReference>
<dbReference type="KEGG" id="hro:HELRODRAFT_65174"/>
<dbReference type="Proteomes" id="UP000015101">
    <property type="component" value="Unassembled WGS sequence"/>
</dbReference>
<dbReference type="PANTHER" id="PTHR13318">
    <property type="entry name" value="PARTNER OF PAIRED, ISOFORM B-RELATED"/>
    <property type="match status" value="1"/>
</dbReference>
<dbReference type="InterPro" id="IPR001611">
    <property type="entry name" value="Leu-rich_rpt"/>
</dbReference>
<dbReference type="Gene3D" id="1.20.1280.50">
    <property type="match status" value="1"/>
</dbReference>
<dbReference type="InterPro" id="IPR006553">
    <property type="entry name" value="Leu-rich_rpt_Cys-con_subtyp"/>
</dbReference>
<dbReference type="AlphaFoldDB" id="T1FY42"/>
<reference evidence="4" key="3">
    <citation type="submission" date="2015-06" db="UniProtKB">
        <authorList>
            <consortium name="EnsemblMetazoa"/>
        </authorList>
    </citation>
    <scope>IDENTIFICATION</scope>
</reference>
<dbReference type="OMA" id="DQALVHI"/>
<dbReference type="FunCoup" id="T1FY42">
    <property type="interactions" value="70"/>
</dbReference>
<dbReference type="STRING" id="6412.T1FY42"/>
<keyword evidence="1" id="KW-0833">Ubl conjugation pathway</keyword>
<dbReference type="eggNOG" id="KOG1947">
    <property type="taxonomic scope" value="Eukaryota"/>
</dbReference>
<reference evidence="5" key="1">
    <citation type="submission" date="2012-12" db="EMBL/GenBank/DDBJ databases">
        <authorList>
            <person name="Hellsten U."/>
            <person name="Grimwood J."/>
            <person name="Chapman J.A."/>
            <person name="Shapiro H."/>
            <person name="Aerts A."/>
            <person name="Otillar R.P."/>
            <person name="Terry A.Y."/>
            <person name="Boore J.L."/>
            <person name="Simakov O."/>
            <person name="Marletaz F."/>
            <person name="Cho S.-J."/>
            <person name="Edsinger-Gonzales E."/>
            <person name="Havlak P."/>
            <person name="Kuo D.-H."/>
            <person name="Larsson T."/>
            <person name="Lv J."/>
            <person name="Arendt D."/>
            <person name="Savage R."/>
            <person name="Osoegawa K."/>
            <person name="de Jong P."/>
            <person name="Lindberg D.R."/>
            <person name="Seaver E.C."/>
            <person name="Weisblat D.A."/>
            <person name="Putnam N.H."/>
            <person name="Grigoriev I.V."/>
            <person name="Rokhsar D.S."/>
        </authorList>
    </citation>
    <scope>NUCLEOTIDE SEQUENCE</scope>
</reference>
<dbReference type="GeneID" id="20213740"/>
<dbReference type="SUPFAM" id="SSF52047">
    <property type="entry name" value="RNI-like"/>
    <property type="match status" value="1"/>
</dbReference>
<accession>T1FY42</accession>
<sequence>MSENSYLQPTKVSKFIYSPHFGLVGPRAEENNRKHVSCLFPELLTLIFSFLDLSDKGKVGQVCTSWRDAAYNKQVWKNVEAKLHLRHEVPSLIPSLVRRGIKKIQVLSLRKNKKSFSKESLSSFESINLSGCFKLTDANFRCFLNYGELLSLTSLNLSLCKQITDNTLTTVSIYLKNLEFLDIGGCSNITGSGIYSLSSSLKNLKHLNLRSLRYLTDECIESITGKGQLSISGLAQLEKLVLHDCQKISDSALLTISLGLKNLKCLNLNFCFNITAIGLSYIAKMTELQELYLRLCINVGDLGIGYLASGNMKLHTLDISFCEYVTDQSLAYISQGIFHLKSLGLSACAISDVGISYLVKTVTNLKVLYLGQCNKLTDKSLDVISKQLINLEVIDLYGCTKIKRKAVETLSSMPRLKQIKMDI</sequence>
<dbReference type="InParanoid" id="T1FY42"/>
<dbReference type="FunFam" id="3.80.10.10:FF:001197">
    <property type="entry name" value="Predicted protein"/>
    <property type="match status" value="1"/>
</dbReference>
<dbReference type="GO" id="GO:0031146">
    <property type="term" value="P:SCF-dependent proteasomal ubiquitin-dependent protein catabolic process"/>
    <property type="evidence" value="ECO:0000318"/>
    <property type="project" value="GO_Central"/>
</dbReference>
<reference evidence="3 5" key="2">
    <citation type="journal article" date="2013" name="Nature">
        <title>Insights into bilaterian evolution from three spiralian genomes.</title>
        <authorList>
            <person name="Simakov O."/>
            <person name="Marletaz F."/>
            <person name="Cho S.J."/>
            <person name="Edsinger-Gonzales E."/>
            <person name="Havlak P."/>
            <person name="Hellsten U."/>
            <person name="Kuo D.H."/>
            <person name="Larsson T."/>
            <person name="Lv J."/>
            <person name="Arendt D."/>
            <person name="Savage R."/>
            <person name="Osoegawa K."/>
            <person name="de Jong P."/>
            <person name="Grimwood J."/>
            <person name="Chapman J.A."/>
            <person name="Shapiro H."/>
            <person name="Aerts A."/>
            <person name="Otillar R.P."/>
            <person name="Terry A.Y."/>
            <person name="Boore J.L."/>
            <person name="Grigoriev I.V."/>
            <person name="Lindberg D.R."/>
            <person name="Seaver E.C."/>
            <person name="Weisblat D.A."/>
            <person name="Putnam N.H."/>
            <person name="Rokhsar D.S."/>
        </authorList>
    </citation>
    <scope>NUCLEOTIDE SEQUENCE</scope>
</reference>
<dbReference type="OrthoDB" id="2585512at2759"/>
<dbReference type="Gene3D" id="3.80.10.10">
    <property type="entry name" value="Ribonuclease Inhibitor"/>
    <property type="match status" value="2"/>
</dbReference>
<dbReference type="SUPFAM" id="SSF81383">
    <property type="entry name" value="F-box domain"/>
    <property type="match status" value="1"/>
</dbReference>
<dbReference type="CTD" id="20213740"/>
<protein>
    <recommendedName>
        <fullName evidence="2">F-box domain-containing protein</fullName>
    </recommendedName>
</protein>
<name>T1FY42_HELRO</name>
<dbReference type="HOGENOM" id="CLU_016072_7_0_1"/>
<dbReference type="SMART" id="SM00256">
    <property type="entry name" value="FBOX"/>
    <property type="match status" value="1"/>
</dbReference>
<dbReference type="RefSeq" id="XP_009019710.1">
    <property type="nucleotide sequence ID" value="XM_009021462.1"/>
</dbReference>
<dbReference type="InterPro" id="IPR001810">
    <property type="entry name" value="F-box_dom"/>
</dbReference>
<evidence type="ECO:0000256" key="1">
    <source>
        <dbReference type="ARBA" id="ARBA00022786"/>
    </source>
</evidence>
<dbReference type="EMBL" id="KB096742">
    <property type="protein sequence ID" value="ESO02302.1"/>
    <property type="molecule type" value="Genomic_DNA"/>
</dbReference>
<evidence type="ECO:0000313" key="5">
    <source>
        <dbReference type="Proteomes" id="UP000015101"/>
    </source>
</evidence>
<dbReference type="Pfam" id="PF13516">
    <property type="entry name" value="LRR_6"/>
    <property type="match status" value="2"/>
</dbReference>
<dbReference type="InterPro" id="IPR036047">
    <property type="entry name" value="F-box-like_dom_sf"/>
</dbReference>
<dbReference type="FunFam" id="3.80.10.10:FF:002081">
    <property type="entry name" value="Predicted protein"/>
    <property type="match status" value="1"/>
</dbReference>
<dbReference type="FunFam" id="1.20.1280.50:FF:000059">
    <property type="entry name" value="Partner of Paired"/>
    <property type="match status" value="1"/>
</dbReference>
<gene>
    <name evidence="4" type="primary">20213740</name>
    <name evidence="3" type="ORF">HELRODRAFT_65174</name>
</gene>
<dbReference type="Pfam" id="PF12937">
    <property type="entry name" value="F-box-like"/>
    <property type="match status" value="1"/>
</dbReference>
<dbReference type="EMBL" id="AMQM01000837">
    <property type="status" value="NOT_ANNOTATED_CDS"/>
    <property type="molecule type" value="Genomic_DNA"/>
</dbReference>
<dbReference type="GO" id="GO:0019005">
    <property type="term" value="C:SCF ubiquitin ligase complex"/>
    <property type="evidence" value="ECO:0000318"/>
    <property type="project" value="GO_Central"/>
</dbReference>
<dbReference type="SMART" id="SM00367">
    <property type="entry name" value="LRR_CC"/>
    <property type="match status" value="11"/>
</dbReference>
<evidence type="ECO:0000259" key="2">
    <source>
        <dbReference type="SMART" id="SM00256"/>
    </source>
</evidence>
<organism evidence="4 5">
    <name type="scientific">Helobdella robusta</name>
    <name type="common">Californian leech</name>
    <dbReference type="NCBI Taxonomy" id="6412"/>
    <lineage>
        <taxon>Eukaryota</taxon>
        <taxon>Metazoa</taxon>
        <taxon>Spiralia</taxon>
        <taxon>Lophotrochozoa</taxon>
        <taxon>Annelida</taxon>
        <taxon>Clitellata</taxon>
        <taxon>Hirudinea</taxon>
        <taxon>Rhynchobdellida</taxon>
        <taxon>Glossiphoniidae</taxon>
        <taxon>Helobdella</taxon>
    </lineage>
</organism>
<dbReference type="Pfam" id="PF25372">
    <property type="entry name" value="DUF7885"/>
    <property type="match status" value="1"/>
</dbReference>
<dbReference type="PANTHER" id="PTHR13318:SF190">
    <property type="entry name" value="PARTNER OF PAIRED, ISOFORM B"/>
    <property type="match status" value="1"/>
</dbReference>
<proteinExistence type="predicted"/>
<dbReference type="EnsemblMetazoa" id="HelroT65174">
    <property type="protein sequence ID" value="HelroP65174"/>
    <property type="gene ID" value="HelroG65174"/>
</dbReference>
<feature type="domain" description="F-box" evidence="2">
    <location>
        <begin position="39"/>
        <end position="79"/>
    </location>
</feature>
<evidence type="ECO:0000313" key="4">
    <source>
        <dbReference type="EnsemblMetazoa" id="HelroP65174"/>
    </source>
</evidence>
<keyword evidence="5" id="KW-1185">Reference proteome</keyword>